<evidence type="ECO:0000313" key="7">
    <source>
        <dbReference type="Proteomes" id="UP000250790"/>
    </source>
</evidence>
<feature type="chain" id="PRO_5016341212" description="Periplasmic binding protein domain-containing protein" evidence="4">
    <location>
        <begin position="26"/>
        <end position="321"/>
    </location>
</feature>
<dbReference type="GO" id="GO:0030313">
    <property type="term" value="C:cell envelope"/>
    <property type="evidence" value="ECO:0007669"/>
    <property type="project" value="UniProtKB-SubCell"/>
</dbReference>
<dbReference type="Gene3D" id="3.40.50.2300">
    <property type="match status" value="2"/>
</dbReference>
<organism evidence="6 7">
    <name type="scientific">Limnohabitans parvus II-B4</name>
    <dbReference type="NCBI Taxonomy" id="1293052"/>
    <lineage>
        <taxon>Bacteria</taxon>
        <taxon>Pseudomonadati</taxon>
        <taxon>Pseudomonadota</taxon>
        <taxon>Betaproteobacteria</taxon>
        <taxon>Burkholderiales</taxon>
        <taxon>Comamonadaceae</taxon>
        <taxon>Limnohabitans</taxon>
    </lineage>
</organism>
<accession>A0A315FHW3</accession>
<evidence type="ECO:0000256" key="1">
    <source>
        <dbReference type="ARBA" id="ARBA00004196"/>
    </source>
</evidence>
<dbReference type="OrthoDB" id="4827464at2"/>
<keyword evidence="7" id="KW-1185">Reference proteome</keyword>
<protein>
    <recommendedName>
        <fullName evidence="5">Periplasmic binding protein domain-containing protein</fullName>
    </recommendedName>
</protein>
<comment type="subcellular location">
    <subcellularLocation>
        <location evidence="1">Cell envelope</location>
    </subcellularLocation>
</comment>
<feature type="domain" description="Periplasmic binding protein" evidence="5">
    <location>
        <begin position="30"/>
        <end position="286"/>
    </location>
</feature>
<dbReference type="Pfam" id="PF13407">
    <property type="entry name" value="Peripla_BP_4"/>
    <property type="match status" value="1"/>
</dbReference>
<dbReference type="PANTHER" id="PTHR46847:SF1">
    <property type="entry name" value="D-ALLOSE-BINDING PERIPLASMIC PROTEIN-RELATED"/>
    <property type="match status" value="1"/>
</dbReference>
<dbReference type="InterPro" id="IPR028082">
    <property type="entry name" value="Peripla_BP_I"/>
</dbReference>
<gene>
    <name evidence="6" type="ORF">B9Z37_11035</name>
</gene>
<feature type="signal peptide" evidence="4">
    <location>
        <begin position="1"/>
        <end position="25"/>
    </location>
</feature>
<keyword evidence="3 4" id="KW-0732">Signal</keyword>
<sequence>MITKRTFGRLAIAAAAATLFTSAMAADVTVAYITNGNTNEGWTLINGGAKKAGQAKGVKFIELAADKGELSRQLAIVEDMITRKVNAIAIAPVDSAGIAPAINKALAAGIAVVAVDTGITGSKITSYVATDNIKAANVQGKWAAGEIKDGDTVIYVTGDQGQSTGQERKKGFVDALNAGRKNVKIVEVATTWDQTMAQNGVEAALRANPNAKVIACAWDGGALGAKAALMAAGKKPGDVKIAGFDGSPGGLDMMKQGWQQANAAQMLAKIGQVGVETAIAAAQGKKVEARIDTGSFLVLPANVDKFAADSGVGQFMKVKAK</sequence>
<dbReference type="SUPFAM" id="SSF53822">
    <property type="entry name" value="Periplasmic binding protein-like I"/>
    <property type="match status" value="1"/>
</dbReference>
<dbReference type="AlphaFoldDB" id="A0A315FHW3"/>
<evidence type="ECO:0000256" key="3">
    <source>
        <dbReference type="ARBA" id="ARBA00022729"/>
    </source>
</evidence>
<dbReference type="RefSeq" id="WP_108313074.1">
    <property type="nucleotide sequence ID" value="NZ_NESN01000004.1"/>
</dbReference>
<dbReference type="InterPro" id="IPR025997">
    <property type="entry name" value="SBP_2_dom"/>
</dbReference>
<proteinExistence type="inferred from homology"/>
<dbReference type="EMBL" id="NESN01000004">
    <property type="protein sequence ID" value="PUE52707.1"/>
    <property type="molecule type" value="Genomic_DNA"/>
</dbReference>
<dbReference type="GO" id="GO:0030246">
    <property type="term" value="F:carbohydrate binding"/>
    <property type="evidence" value="ECO:0007669"/>
    <property type="project" value="UniProtKB-ARBA"/>
</dbReference>
<reference evidence="6 7" key="1">
    <citation type="submission" date="2017-04" db="EMBL/GenBank/DDBJ databases">
        <title>Unexpected and diverse lifestyles within the genus Limnohabitans.</title>
        <authorList>
            <person name="Kasalicky V."/>
            <person name="Mehrshad M."/>
            <person name="Andrei S.-A."/>
            <person name="Salcher M."/>
            <person name="Kratochvilova H."/>
            <person name="Simek K."/>
            <person name="Ghai R."/>
        </authorList>
    </citation>
    <scope>NUCLEOTIDE SEQUENCE [LARGE SCALE GENOMIC DNA]</scope>
    <source>
        <strain evidence="6 7">II-B4</strain>
    </source>
</reference>
<dbReference type="PANTHER" id="PTHR46847">
    <property type="entry name" value="D-ALLOSE-BINDING PERIPLASMIC PROTEIN-RELATED"/>
    <property type="match status" value="1"/>
</dbReference>
<comment type="similarity">
    <text evidence="2">Belongs to the bacterial solute-binding protein 2 family.</text>
</comment>
<comment type="caution">
    <text evidence="6">The sequence shown here is derived from an EMBL/GenBank/DDBJ whole genome shotgun (WGS) entry which is preliminary data.</text>
</comment>
<evidence type="ECO:0000313" key="6">
    <source>
        <dbReference type="EMBL" id="PUE52707.1"/>
    </source>
</evidence>
<evidence type="ECO:0000256" key="2">
    <source>
        <dbReference type="ARBA" id="ARBA00007639"/>
    </source>
</evidence>
<evidence type="ECO:0000256" key="4">
    <source>
        <dbReference type="SAM" id="SignalP"/>
    </source>
</evidence>
<name>A0A315FHW3_9BURK</name>
<dbReference type="Proteomes" id="UP000250790">
    <property type="component" value="Unassembled WGS sequence"/>
</dbReference>
<evidence type="ECO:0000259" key="5">
    <source>
        <dbReference type="Pfam" id="PF13407"/>
    </source>
</evidence>
<dbReference type="CDD" id="cd01536">
    <property type="entry name" value="PBP1_ABC_sugar_binding-like"/>
    <property type="match status" value="1"/>
</dbReference>